<evidence type="ECO:0000313" key="4">
    <source>
        <dbReference type="EMBL" id="NHZ62173.1"/>
    </source>
</evidence>
<dbReference type="HAMAP" id="MF_02215">
    <property type="entry name" value="UbiJ"/>
    <property type="match status" value="1"/>
</dbReference>
<accession>A0ABX0MNV0</accession>
<dbReference type="EMBL" id="WHJF01000014">
    <property type="protein sequence ID" value="NHZ62173.1"/>
    <property type="molecule type" value="Genomic_DNA"/>
</dbReference>
<dbReference type="Proteomes" id="UP000610594">
    <property type="component" value="Unassembled WGS sequence"/>
</dbReference>
<evidence type="ECO:0000259" key="3">
    <source>
        <dbReference type="Pfam" id="PF02036"/>
    </source>
</evidence>
<comment type="caution">
    <text evidence="4">The sequence shown here is derived from an EMBL/GenBank/DDBJ whole genome shotgun (WGS) entry which is preliminary data.</text>
</comment>
<dbReference type="PANTHER" id="PTHR38693:SF1">
    <property type="entry name" value="UBIQUINONE BIOSYNTHESIS ACCESSORY FACTOR UBIJ"/>
    <property type="match status" value="1"/>
</dbReference>
<feature type="region of interest" description="Disordered" evidence="2">
    <location>
        <begin position="205"/>
        <end position="224"/>
    </location>
</feature>
<evidence type="ECO:0000256" key="2">
    <source>
        <dbReference type="SAM" id="MobiDB-lite"/>
    </source>
</evidence>
<dbReference type="PANTHER" id="PTHR38693">
    <property type="entry name" value="UBIQUINONE BIOSYNTHESIS PROTEIN UBIJ"/>
    <property type="match status" value="1"/>
</dbReference>
<protein>
    <recommendedName>
        <fullName evidence="1">Ubiquinone biosynthesis accessory factor UbiJ</fullName>
    </recommendedName>
</protein>
<dbReference type="InterPro" id="IPR003033">
    <property type="entry name" value="SCP2_sterol-bd_dom"/>
</dbReference>
<feature type="domain" description="SCP2" evidence="3">
    <location>
        <begin position="21"/>
        <end position="113"/>
    </location>
</feature>
<keyword evidence="5" id="KW-1185">Reference proteome</keyword>
<dbReference type="Pfam" id="PF02036">
    <property type="entry name" value="SCP2"/>
    <property type="match status" value="1"/>
</dbReference>
<organism evidence="4 5">
    <name type="scientific">Massilia genomosp. 1</name>
    <dbReference type="NCBI Taxonomy" id="2609280"/>
    <lineage>
        <taxon>Bacteria</taxon>
        <taxon>Pseudomonadati</taxon>
        <taxon>Pseudomonadota</taxon>
        <taxon>Betaproteobacteria</taxon>
        <taxon>Burkholderiales</taxon>
        <taxon>Oxalobacteraceae</taxon>
        <taxon>Telluria group</taxon>
        <taxon>Massilia</taxon>
    </lineage>
</organism>
<dbReference type="RefSeq" id="WP_167236370.1">
    <property type="nucleotide sequence ID" value="NZ_WHJF01000014.1"/>
</dbReference>
<comment type="function">
    <text evidence="1">Required for ubiquinone (coenzyme Q) biosynthesis. Binds hydrophobic ubiquinone biosynthetic intermediates via its SCP2 domain and is essential for the stability of the Ubi complex. May constitute a docking platform where Ubi enzymes assemble and access their SCP2-bound polyprenyl substrates.</text>
</comment>
<proteinExistence type="inferred from homology"/>
<comment type="pathway">
    <text evidence="1">Cofactor biosynthesis; ubiquinone biosynthesis.</text>
</comment>
<comment type="subcellular location">
    <subcellularLocation>
        <location evidence="1">Cytoplasm</location>
    </subcellularLocation>
</comment>
<sequence>MSPPNSFSPHSALIAPVIAAINHLLAQEAWAREALAPHSGKVACIDASGMALRLLVTRDGMLEAAPAETGELANVTIRIKLADLPLIAQNRERAFSYVKIEGDAEFANTISQLSKGLRWEAEHDLERLVGPIAAIRLAGGARSVFDGARVLHGKVTENLAEYFLEEQPMLVRPSAVDAFGADVSRLRDDVERSAKRLARLEHKLAHPSAAPDALNAAGQQKTDM</sequence>
<keyword evidence="1" id="KW-0963">Cytoplasm</keyword>
<gene>
    <name evidence="1" type="primary">ubiJ</name>
    <name evidence="4" type="ORF">F1735_07615</name>
</gene>
<reference evidence="4 5" key="1">
    <citation type="submission" date="2019-10" db="EMBL/GenBank/DDBJ databases">
        <title>Taxonomy of Antarctic Massilia spp.: description of Massilia rubra sp. nov., Massilia aquatica sp. nov., Massilia mucilaginosa sp. nov., Massilia frigida sp. nov. isolated from streams, lakes and regoliths.</title>
        <authorList>
            <person name="Holochova P."/>
            <person name="Sedlacek I."/>
            <person name="Kralova S."/>
            <person name="Maslanova I."/>
            <person name="Busse H.-J."/>
            <person name="Stankova E."/>
            <person name="Vrbovska V."/>
            <person name="Kovarovic V."/>
            <person name="Bartak M."/>
            <person name="Svec P."/>
            <person name="Pantucek R."/>
        </authorList>
    </citation>
    <scope>NUCLEOTIDE SEQUENCE [LARGE SCALE GENOMIC DNA]</scope>
    <source>
        <strain evidence="4 5">CCM 8694</strain>
    </source>
</reference>
<dbReference type="InterPro" id="IPR038989">
    <property type="entry name" value="UbiJ"/>
</dbReference>
<comment type="similarity">
    <text evidence="1">Belongs to the UbiJ family.</text>
</comment>
<keyword evidence="1" id="KW-0831">Ubiquinone biosynthesis</keyword>
<evidence type="ECO:0000313" key="5">
    <source>
        <dbReference type="Proteomes" id="UP000610594"/>
    </source>
</evidence>
<evidence type="ECO:0000256" key="1">
    <source>
        <dbReference type="HAMAP-Rule" id="MF_02215"/>
    </source>
</evidence>
<name>A0ABX0MNV0_9BURK</name>